<name>A0A1H1IKV0_9BURK</name>
<keyword evidence="3" id="KW-1185">Reference proteome</keyword>
<proteinExistence type="predicted"/>
<dbReference type="RefSeq" id="WP_074770144.1">
    <property type="nucleotide sequence ID" value="NZ_FNKP01000002.1"/>
</dbReference>
<feature type="transmembrane region" description="Helical" evidence="1">
    <location>
        <begin position="35"/>
        <end position="55"/>
    </location>
</feature>
<evidence type="ECO:0000313" key="3">
    <source>
        <dbReference type="Proteomes" id="UP000183487"/>
    </source>
</evidence>
<organism evidence="2 3">
    <name type="scientific">Paraburkholderia fungorum</name>
    <dbReference type="NCBI Taxonomy" id="134537"/>
    <lineage>
        <taxon>Bacteria</taxon>
        <taxon>Pseudomonadati</taxon>
        <taxon>Pseudomonadota</taxon>
        <taxon>Betaproteobacteria</taxon>
        <taxon>Burkholderiales</taxon>
        <taxon>Burkholderiaceae</taxon>
        <taxon>Paraburkholderia</taxon>
    </lineage>
</organism>
<feature type="transmembrane region" description="Helical" evidence="1">
    <location>
        <begin position="61"/>
        <end position="82"/>
    </location>
</feature>
<accession>A0A1H1IKV0</accession>
<dbReference type="AlphaFoldDB" id="A0A1H1IKV0"/>
<keyword evidence="1" id="KW-0812">Transmembrane</keyword>
<keyword evidence="1" id="KW-1133">Transmembrane helix</keyword>
<evidence type="ECO:0000313" key="2">
    <source>
        <dbReference type="EMBL" id="SDR38260.1"/>
    </source>
</evidence>
<feature type="transmembrane region" description="Helical" evidence="1">
    <location>
        <begin position="6"/>
        <end position="23"/>
    </location>
</feature>
<protein>
    <submittedName>
        <fullName evidence="2">Uncharacterized protein</fullName>
    </submittedName>
</protein>
<evidence type="ECO:0000256" key="1">
    <source>
        <dbReference type="SAM" id="Phobius"/>
    </source>
</evidence>
<sequence length="92" mass="9518">MGTVLIVAPAFAGALLLYVSSPAQRWLRAPWPARSARLAALVCVAISLVCAARALQPATSLSVVVTVLMACLTAAPFIGALIDRSRSKRAAS</sequence>
<keyword evidence="1" id="KW-0472">Membrane</keyword>
<dbReference type="OrthoDB" id="9109315at2"/>
<dbReference type="Proteomes" id="UP000183487">
    <property type="component" value="Unassembled WGS sequence"/>
</dbReference>
<gene>
    <name evidence="2" type="ORF">SAMN05443245_5319</name>
</gene>
<reference evidence="3" key="1">
    <citation type="submission" date="2016-10" db="EMBL/GenBank/DDBJ databases">
        <authorList>
            <person name="Varghese N."/>
        </authorList>
    </citation>
    <scope>NUCLEOTIDE SEQUENCE [LARGE SCALE GENOMIC DNA]</scope>
    <source>
        <strain evidence="3">GAS106B</strain>
    </source>
</reference>
<dbReference type="EMBL" id="FNKP01000002">
    <property type="protein sequence ID" value="SDR38260.1"/>
    <property type="molecule type" value="Genomic_DNA"/>
</dbReference>